<keyword evidence="2" id="KW-1185">Reference proteome</keyword>
<protein>
    <submittedName>
        <fullName evidence="1">Formylmethanofuran dehydrogenase, subunit C</fullName>
    </submittedName>
</protein>
<sequence length="269" mass="27087">MSGLELTWKGGAGGPPLDASALQPAILEKLTGSHLSGLLLQHGNRRVKLGDLFAIQAKGEAGILVIKAATDCFDGLGKGMSGGAIRVEGDVGDFLAQDLVDGSIEVSGSAGRYLATGMLGGRVRLGGDAGDFLGAALPGSRFGMQGGAVSIGGSIGRRAGDRMRRGLVAVDGDADTYLGARMIGGTFVVGGKAGRHAGLSMRRGTLVLASLAGEPLATFSDGGAHDLPWLHLLTAELAGIGSRQAALALRRTRFTGCAAADGKGEILLA</sequence>
<evidence type="ECO:0000313" key="2">
    <source>
        <dbReference type="Proteomes" id="UP000197065"/>
    </source>
</evidence>
<dbReference type="RefSeq" id="WP_088562889.1">
    <property type="nucleotide sequence ID" value="NZ_FYEH01000018.1"/>
</dbReference>
<dbReference type="GO" id="GO:0015948">
    <property type="term" value="P:methanogenesis"/>
    <property type="evidence" value="ECO:0007669"/>
    <property type="project" value="InterPro"/>
</dbReference>
<dbReference type="OrthoDB" id="7302713at2"/>
<organism evidence="1 2">
    <name type="scientific">Arboricoccus pini</name>
    <dbReference type="NCBI Taxonomy" id="1963835"/>
    <lineage>
        <taxon>Bacteria</taxon>
        <taxon>Pseudomonadati</taxon>
        <taxon>Pseudomonadota</taxon>
        <taxon>Alphaproteobacteria</taxon>
        <taxon>Geminicoccales</taxon>
        <taxon>Geminicoccaceae</taxon>
        <taxon>Arboricoccus</taxon>
    </lineage>
</organism>
<accession>A0A212RZW0</accession>
<dbReference type="Gene3D" id="2.160.20.60">
    <property type="entry name" value="Glutamate synthase, alpha subunit, C-terminal domain"/>
    <property type="match status" value="1"/>
</dbReference>
<dbReference type="EMBL" id="FYEH01000018">
    <property type="protein sequence ID" value="SNB78422.1"/>
    <property type="molecule type" value="Genomic_DNA"/>
</dbReference>
<reference evidence="1 2" key="1">
    <citation type="submission" date="2017-06" db="EMBL/GenBank/DDBJ databases">
        <authorList>
            <person name="Kim H.J."/>
            <person name="Triplett B.A."/>
        </authorList>
    </citation>
    <scope>NUCLEOTIDE SEQUENCE [LARGE SCALE GENOMIC DNA]</scope>
    <source>
        <strain evidence="1 2">B29T1</strain>
    </source>
</reference>
<dbReference type="PANTHER" id="PTHR39673:SF5">
    <property type="entry name" value="TUNGSTEN-CONTAINING FORMYLMETHANOFURAN DEHYDROGENASE 2 SUBUNIT C"/>
    <property type="match status" value="1"/>
</dbReference>
<evidence type="ECO:0000313" key="1">
    <source>
        <dbReference type="EMBL" id="SNB78422.1"/>
    </source>
</evidence>
<dbReference type="Proteomes" id="UP000197065">
    <property type="component" value="Unassembled WGS sequence"/>
</dbReference>
<dbReference type="NCBIfam" id="TIGR03122">
    <property type="entry name" value="one_C_dehyd_C"/>
    <property type="match status" value="1"/>
</dbReference>
<dbReference type="InterPro" id="IPR036485">
    <property type="entry name" value="Glu_synth_asu_C_sf"/>
</dbReference>
<dbReference type="PANTHER" id="PTHR39673">
    <property type="entry name" value="TUNGSTEN FORMYLMETHANOFURAN DEHYDROGENASE, SUBUNIT C (FWDC)"/>
    <property type="match status" value="1"/>
</dbReference>
<dbReference type="GO" id="GO:0018493">
    <property type="term" value="F:formylmethanofuran dehydrogenase activity"/>
    <property type="evidence" value="ECO:0007669"/>
    <property type="project" value="InterPro"/>
</dbReference>
<dbReference type="GO" id="GO:0046914">
    <property type="term" value="F:transition metal ion binding"/>
    <property type="evidence" value="ECO:0007669"/>
    <property type="project" value="InterPro"/>
</dbReference>
<proteinExistence type="predicted"/>
<dbReference type="InterPro" id="IPR017550">
    <property type="entry name" value="Formylmethanofuran_DH_suC"/>
</dbReference>
<gene>
    <name evidence="1" type="ORF">SAMN07250955_11878</name>
</gene>
<dbReference type="SUPFAM" id="SSF69336">
    <property type="entry name" value="Alpha subunit of glutamate synthase, C-terminal domain"/>
    <property type="match status" value="1"/>
</dbReference>
<dbReference type="AlphaFoldDB" id="A0A212RZW0"/>
<name>A0A212RZW0_9PROT</name>